<comment type="caution">
    <text evidence="9">The sequence shown here is derived from an EMBL/GenBank/DDBJ whole genome shotgun (WGS) entry which is preliminary data.</text>
</comment>
<dbReference type="GO" id="GO:0005874">
    <property type="term" value="C:microtubule"/>
    <property type="evidence" value="ECO:0007669"/>
    <property type="project" value="UniProtKB-KW"/>
</dbReference>
<dbReference type="GO" id="GO:0000922">
    <property type="term" value="C:spindle pole"/>
    <property type="evidence" value="ECO:0007669"/>
    <property type="project" value="InterPro"/>
</dbReference>
<evidence type="ECO:0000256" key="2">
    <source>
        <dbReference type="ARBA" id="ARBA00010337"/>
    </source>
</evidence>
<feature type="domain" description="Gamma tubulin complex component C-terminal" evidence="7">
    <location>
        <begin position="1128"/>
        <end position="1428"/>
    </location>
</feature>
<sequence length="1435" mass="161534">METSGASVATLLQALYARIHDQRHAVDLRDVLSSYQRLLAPKERLVDPETHVYSELQRIRQAMRDQGNDLFNLVETLDDCVDACLEPEDATIPALEVVRLLVGLAGGSDGKTFVLEDPTRVVRREEATSDRRIAQRIGDRIHMQNVDLVLQSRVLFGAPAIALEGDRVKNSHQLEHFAPVNELHRSLWYPDGYDAPKPRRVEEKADLSADWWSAAVTSTQFMSLSSDTSVSDDPPVPTQSRHAKSIAPSTWASAPNKSMQLPSETKEVFFFDGTKEIYESRTAEGESTTEGSSGDDDERRSWASWSYLPLAPASWEELGSHHPSPDAEVEPTAWITHELPVDADKQTSGTTLEVDEADIVEDAIKALCGVESVFFRRDIPAATLRLPRKFQIKTRTSSTKSLTSIIEQVRDAGTAYLRLEYLAVYYSQDPNRGGKTAQALAHAVLIYLTFYQKTVGRIRETSTKNSYQLLLWLSKTRELRRQIQDVVMVLCDDNKGSFWALLSSGSFPRGVALLNHLHKYSQKYELEDATGQTSKLLQWLLVKATTPYVEMVSAFVSSGTVLNSSDPFNEFRLSVYTVLIGYGGDDAYLLSLDEENEICPAFLGSIAGKLLHIGRLQQLLANLTKSAHQLPANCLELLPSFFHASTRSQLIQAMMAEFSDRIHRAVSAGPTLPAVATPAKSPRADEDDTWVVHKRKRIEVKQQLQRTQREMLEAQIQEQKQQREAEAERDRQEDEARMKERKAEETRQLEHGKELLVERYAGLMQEAEDRQRYMIWRRSRALRISSARQELIDLHKREREYWESYRGKGTIPEILTALEEESQLVTEQSADTDDVHMEEARDNDDNMVPSPAIEVLEVPTEPVKLTPVVNSIDEDGGVLWRPTIRIRQVPGGGGSDAHGSLYPDQAQSDTTDQSLKATQFSSVRLLQVSGGGGNDAYNTIYGGDLKDMKTPDKFSSVRMLREAGGGGDLAKVSLYGDHQPPQHPRTETSEDLAMKSSSVGETEGDVDMMSQHEADVDVNEVDHGMLPAESQLIDMGSYGREERSETEDYGVQLGFLQHSTSFFSEHVDKWDEAALSDAISEKPPSFLPAVPFRLLIENALIIPINTVHDSLDQLALYAVQTKLKIQFHLKWLHRIMLMGEGLCMSIFARDFASGLWSPSRMLWKLEDQLTNILLSAMVESRIEIPDGKIWFDYRITDAFVSLLESGPSIPSVTELLSQLSLTYRGEPHLDAVLSGGSLANYTKIHRFLLHLRITEHELKSAWLMWRKSSYDVAPSYRRKCDVLIHFGHSLLSAFNETFTTQIVISRWEKLQATIGSIDSVRSLRVAHDEFTEDVLACCFLDSDSDQVHMAIQELLEITWSVGKLIRLVDQQDGDWAGFESGVEDLANRHASAMRRLITLLEELEVCEDQCVRHFSKYLLLRLDLSGFYGNNSLVY</sequence>
<accession>A0A8K1FGU1</accession>
<dbReference type="PANTHER" id="PTHR19302">
    <property type="entry name" value="GAMMA TUBULIN COMPLEX PROTEIN"/>
    <property type="match status" value="1"/>
</dbReference>
<evidence type="ECO:0000256" key="6">
    <source>
        <dbReference type="SAM" id="MobiDB-lite"/>
    </source>
</evidence>
<gene>
    <name evidence="9" type="ORF">Poli38472_000401</name>
</gene>
<reference evidence="9" key="1">
    <citation type="submission" date="2019-03" db="EMBL/GenBank/DDBJ databases">
        <title>Long read genome sequence of the mycoparasitic Pythium oligandrum ATCC 38472 isolated from sugarbeet rhizosphere.</title>
        <authorList>
            <person name="Gaulin E."/>
        </authorList>
    </citation>
    <scope>NUCLEOTIDE SEQUENCE</scope>
    <source>
        <strain evidence="9">ATCC 38472_TT</strain>
    </source>
</reference>
<dbReference type="GO" id="GO:0000930">
    <property type="term" value="C:gamma-tubulin complex"/>
    <property type="evidence" value="ECO:0007669"/>
    <property type="project" value="TreeGrafter"/>
</dbReference>
<evidence type="ECO:0000259" key="8">
    <source>
        <dbReference type="Pfam" id="PF17681"/>
    </source>
</evidence>
<keyword evidence="5" id="KW-0206">Cytoskeleton</keyword>
<dbReference type="OrthoDB" id="78652at2759"/>
<dbReference type="EMBL" id="SPLM01000108">
    <property type="protein sequence ID" value="TMW60359.1"/>
    <property type="molecule type" value="Genomic_DNA"/>
</dbReference>
<dbReference type="PANTHER" id="PTHR19302:SF70">
    <property type="entry name" value="GAMMA-TUBULIN COMPLEX COMPONENT 6"/>
    <property type="match status" value="1"/>
</dbReference>
<dbReference type="Pfam" id="PF04130">
    <property type="entry name" value="GCP_C_terminal"/>
    <property type="match status" value="1"/>
</dbReference>
<dbReference type="Pfam" id="PF17681">
    <property type="entry name" value="GCP_N_terminal"/>
    <property type="match status" value="1"/>
</dbReference>
<feature type="compositionally biased region" description="Basic and acidic residues" evidence="6">
    <location>
        <begin position="720"/>
        <end position="749"/>
    </location>
</feature>
<dbReference type="GO" id="GO:0051225">
    <property type="term" value="P:spindle assembly"/>
    <property type="evidence" value="ECO:0007669"/>
    <property type="project" value="TreeGrafter"/>
</dbReference>
<feature type="region of interest" description="Disordered" evidence="6">
    <location>
        <begin position="715"/>
        <end position="749"/>
    </location>
</feature>
<comment type="subcellular location">
    <subcellularLocation>
        <location evidence="1">Cytoplasm</location>
        <location evidence="1">Cytoskeleton</location>
    </subcellularLocation>
</comment>
<dbReference type="GO" id="GO:0000278">
    <property type="term" value="P:mitotic cell cycle"/>
    <property type="evidence" value="ECO:0007669"/>
    <property type="project" value="TreeGrafter"/>
</dbReference>
<dbReference type="InterPro" id="IPR007259">
    <property type="entry name" value="GCP"/>
</dbReference>
<dbReference type="GO" id="GO:0051011">
    <property type="term" value="F:microtubule minus-end binding"/>
    <property type="evidence" value="ECO:0007669"/>
    <property type="project" value="TreeGrafter"/>
</dbReference>
<evidence type="ECO:0000313" key="10">
    <source>
        <dbReference type="Proteomes" id="UP000794436"/>
    </source>
</evidence>
<feature type="region of interest" description="Disordered" evidence="6">
    <location>
        <begin position="889"/>
        <end position="914"/>
    </location>
</feature>
<evidence type="ECO:0008006" key="11">
    <source>
        <dbReference type="Google" id="ProtNLM"/>
    </source>
</evidence>
<feature type="domain" description="Gamma tubulin complex component protein N-terminal" evidence="8">
    <location>
        <begin position="360"/>
        <end position="644"/>
    </location>
</feature>
<organism evidence="9 10">
    <name type="scientific">Pythium oligandrum</name>
    <name type="common">Mycoparasitic fungus</name>
    <dbReference type="NCBI Taxonomy" id="41045"/>
    <lineage>
        <taxon>Eukaryota</taxon>
        <taxon>Sar</taxon>
        <taxon>Stramenopiles</taxon>
        <taxon>Oomycota</taxon>
        <taxon>Peronosporomycetes</taxon>
        <taxon>Pythiales</taxon>
        <taxon>Pythiaceae</taxon>
        <taxon>Pythium</taxon>
    </lineage>
</organism>
<feature type="region of interest" description="Disordered" evidence="6">
    <location>
        <begin position="280"/>
        <end position="300"/>
    </location>
</feature>
<dbReference type="GO" id="GO:0043015">
    <property type="term" value="F:gamma-tubulin binding"/>
    <property type="evidence" value="ECO:0007669"/>
    <property type="project" value="InterPro"/>
</dbReference>
<evidence type="ECO:0000256" key="1">
    <source>
        <dbReference type="ARBA" id="ARBA00004245"/>
    </source>
</evidence>
<dbReference type="InterPro" id="IPR041470">
    <property type="entry name" value="GCP_N"/>
</dbReference>
<proteinExistence type="inferred from homology"/>
<evidence type="ECO:0000313" key="9">
    <source>
        <dbReference type="EMBL" id="TMW60359.1"/>
    </source>
</evidence>
<name>A0A8K1FGU1_PYTOL</name>
<feature type="compositionally biased region" description="Polar residues" evidence="6">
    <location>
        <begin position="247"/>
        <end position="259"/>
    </location>
</feature>
<evidence type="ECO:0000256" key="3">
    <source>
        <dbReference type="ARBA" id="ARBA00022490"/>
    </source>
</evidence>
<feature type="compositionally biased region" description="Polar residues" evidence="6">
    <location>
        <begin position="905"/>
        <end position="914"/>
    </location>
</feature>
<evidence type="ECO:0000259" key="7">
    <source>
        <dbReference type="Pfam" id="PF04130"/>
    </source>
</evidence>
<dbReference type="InterPro" id="IPR040457">
    <property type="entry name" value="GCP_C"/>
</dbReference>
<keyword evidence="4" id="KW-0493">Microtubule</keyword>
<dbReference type="Proteomes" id="UP000794436">
    <property type="component" value="Unassembled WGS sequence"/>
</dbReference>
<evidence type="ECO:0000256" key="5">
    <source>
        <dbReference type="ARBA" id="ARBA00023212"/>
    </source>
</evidence>
<dbReference type="GO" id="GO:0007020">
    <property type="term" value="P:microtubule nucleation"/>
    <property type="evidence" value="ECO:0007669"/>
    <property type="project" value="InterPro"/>
</dbReference>
<dbReference type="GO" id="GO:0031122">
    <property type="term" value="P:cytoplasmic microtubule organization"/>
    <property type="evidence" value="ECO:0007669"/>
    <property type="project" value="TreeGrafter"/>
</dbReference>
<dbReference type="InterPro" id="IPR042241">
    <property type="entry name" value="GCP_C_sf"/>
</dbReference>
<comment type="similarity">
    <text evidence="2">Belongs to the TUBGCP family.</text>
</comment>
<feature type="region of interest" description="Disordered" evidence="6">
    <location>
        <begin position="225"/>
        <end position="259"/>
    </location>
</feature>
<protein>
    <recommendedName>
        <fullName evidence="11">Gamma tubulin complex component C-terminal domain-containing protein</fullName>
    </recommendedName>
</protein>
<keyword evidence="3" id="KW-0963">Cytoplasm</keyword>
<evidence type="ECO:0000256" key="4">
    <source>
        <dbReference type="ARBA" id="ARBA00022701"/>
    </source>
</evidence>
<keyword evidence="10" id="KW-1185">Reference proteome</keyword>
<dbReference type="Gene3D" id="1.20.120.1900">
    <property type="entry name" value="Gamma-tubulin complex, C-terminal domain"/>
    <property type="match status" value="1"/>
</dbReference>
<dbReference type="GO" id="GO:0051321">
    <property type="term" value="P:meiotic cell cycle"/>
    <property type="evidence" value="ECO:0007669"/>
    <property type="project" value="TreeGrafter"/>
</dbReference>